<name>A0ABQ5CSM9_9ASTR</name>
<evidence type="ECO:0000313" key="2">
    <source>
        <dbReference type="Proteomes" id="UP001151760"/>
    </source>
</evidence>
<accession>A0ABQ5CSM9</accession>
<dbReference type="EMBL" id="BQNB010014591">
    <property type="protein sequence ID" value="GJT30035.1"/>
    <property type="molecule type" value="Genomic_DNA"/>
</dbReference>
<organism evidence="1 2">
    <name type="scientific">Tanacetum coccineum</name>
    <dbReference type="NCBI Taxonomy" id="301880"/>
    <lineage>
        <taxon>Eukaryota</taxon>
        <taxon>Viridiplantae</taxon>
        <taxon>Streptophyta</taxon>
        <taxon>Embryophyta</taxon>
        <taxon>Tracheophyta</taxon>
        <taxon>Spermatophyta</taxon>
        <taxon>Magnoliopsida</taxon>
        <taxon>eudicotyledons</taxon>
        <taxon>Gunneridae</taxon>
        <taxon>Pentapetalae</taxon>
        <taxon>asterids</taxon>
        <taxon>campanulids</taxon>
        <taxon>Asterales</taxon>
        <taxon>Asteraceae</taxon>
        <taxon>Asteroideae</taxon>
        <taxon>Anthemideae</taxon>
        <taxon>Anthemidinae</taxon>
        <taxon>Tanacetum</taxon>
    </lineage>
</organism>
<comment type="caution">
    <text evidence="1">The sequence shown here is derived from an EMBL/GenBank/DDBJ whole genome shotgun (WGS) entry which is preliminary data.</text>
</comment>
<gene>
    <name evidence="1" type="ORF">Tco_0910310</name>
</gene>
<dbReference type="Proteomes" id="UP001151760">
    <property type="component" value="Unassembled WGS sequence"/>
</dbReference>
<evidence type="ECO:0000313" key="1">
    <source>
        <dbReference type="EMBL" id="GJT30035.1"/>
    </source>
</evidence>
<keyword evidence="2" id="KW-1185">Reference proteome</keyword>
<sequence>MDMSKNSSIGISVTGIGHGKQANKGLKDSWGLITTTWTPYLRDFQGIGIARSIGQTSNANSDMGDDVDISTLTMEQYLALIQDNIRPGVVKPEIGNDVEFEINS</sequence>
<proteinExistence type="predicted"/>
<reference evidence="1" key="1">
    <citation type="journal article" date="2022" name="Int. J. Mol. Sci.">
        <title>Draft Genome of Tanacetum Coccineum: Genomic Comparison of Closely Related Tanacetum-Family Plants.</title>
        <authorList>
            <person name="Yamashiro T."/>
            <person name="Shiraishi A."/>
            <person name="Nakayama K."/>
            <person name="Satake H."/>
        </authorList>
    </citation>
    <scope>NUCLEOTIDE SEQUENCE</scope>
</reference>
<reference evidence="1" key="2">
    <citation type="submission" date="2022-01" db="EMBL/GenBank/DDBJ databases">
        <authorList>
            <person name="Yamashiro T."/>
            <person name="Shiraishi A."/>
            <person name="Satake H."/>
            <person name="Nakayama K."/>
        </authorList>
    </citation>
    <scope>NUCLEOTIDE SEQUENCE</scope>
</reference>
<protein>
    <submittedName>
        <fullName evidence="1">Uncharacterized protein</fullName>
    </submittedName>
</protein>